<gene>
    <name evidence="8" type="ORF">Gferi_07830</name>
</gene>
<evidence type="ECO:0008006" key="10">
    <source>
        <dbReference type="Google" id="ProtNLM"/>
    </source>
</evidence>
<evidence type="ECO:0000256" key="3">
    <source>
        <dbReference type="ARBA" id="ARBA00023015"/>
    </source>
</evidence>
<dbReference type="GO" id="GO:0005524">
    <property type="term" value="F:ATP binding"/>
    <property type="evidence" value="ECO:0007669"/>
    <property type="project" value="UniProtKB-KW"/>
</dbReference>
<dbReference type="PROSITE" id="PS50045">
    <property type="entry name" value="SIGMA54_INTERACT_4"/>
    <property type="match status" value="1"/>
</dbReference>
<dbReference type="CDD" id="cd00130">
    <property type="entry name" value="PAS"/>
    <property type="match status" value="1"/>
</dbReference>
<dbReference type="PANTHER" id="PTHR32071">
    <property type="entry name" value="TRANSCRIPTIONAL REGULATORY PROTEIN"/>
    <property type="match status" value="1"/>
</dbReference>
<evidence type="ECO:0000256" key="5">
    <source>
        <dbReference type="SAM" id="Coils"/>
    </source>
</evidence>
<dbReference type="InterPro" id="IPR002078">
    <property type="entry name" value="Sigma_54_int"/>
</dbReference>
<dbReference type="GO" id="GO:0006355">
    <property type="term" value="P:regulation of DNA-templated transcription"/>
    <property type="evidence" value="ECO:0007669"/>
    <property type="project" value="InterPro"/>
</dbReference>
<feature type="coiled-coil region" evidence="5">
    <location>
        <begin position="1"/>
        <end position="28"/>
    </location>
</feature>
<dbReference type="OrthoDB" id="9803970at2"/>
<protein>
    <recommendedName>
        <fullName evidence="10">Sigma-54-dependent Fis family transcriptional regulator</fullName>
    </recommendedName>
</protein>
<keyword evidence="4" id="KW-0804">Transcription</keyword>
<dbReference type="KEGG" id="gfe:Gferi_07830"/>
<dbReference type="PROSITE" id="PS00675">
    <property type="entry name" value="SIGMA54_INTERACT_1"/>
    <property type="match status" value="1"/>
</dbReference>
<dbReference type="Gene3D" id="1.10.8.60">
    <property type="match status" value="1"/>
</dbReference>
<dbReference type="FunFam" id="3.40.50.300:FF:000006">
    <property type="entry name" value="DNA-binding transcriptional regulator NtrC"/>
    <property type="match status" value="1"/>
</dbReference>
<dbReference type="Gene3D" id="3.30.450.20">
    <property type="entry name" value="PAS domain"/>
    <property type="match status" value="1"/>
</dbReference>
<dbReference type="InterPro" id="IPR027417">
    <property type="entry name" value="P-loop_NTPase"/>
</dbReference>
<dbReference type="Pfam" id="PF25601">
    <property type="entry name" value="AAA_lid_14"/>
    <property type="match status" value="1"/>
</dbReference>
<feature type="domain" description="Sigma-54 factor interaction" evidence="6">
    <location>
        <begin position="171"/>
        <end position="399"/>
    </location>
</feature>
<keyword evidence="9" id="KW-1185">Reference proteome</keyword>
<name>A0A1D8GF17_9FIRM</name>
<dbReference type="GO" id="GO:0043565">
    <property type="term" value="F:sequence-specific DNA binding"/>
    <property type="evidence" value="ECO:0007669"/>
    <property type="project" value="InterPro"/>
</dbReference>
<keyword evidence="2" id="KW-0067">ATP-binding</keyword>
<dbReference type="CDD" id="cd00009">
    <property type="entry name" value="AAA"/>
    <property type="match status" value="1"/>
</dbReference>
<accession>A0A1D8GF17</accession>
<dbReference type="Pfam" id="PF00158">
    <property type="entry name" value="Sigma54_activat"/>
    <property type="match status" value="1"/>
</dbReference>
<evidence type="ECO:0000259" key="6">
    <source>
        <dbReference type="PROSITE" id="PS50045"/>
    </source>
</evidence>
<dbReference type="RefSeq" id="WP_069975215.1">
    <property type="nucleotide sequence ID" value="NZ_CP017269.1"/>
</dbReference>
<dbReference type="STRING" id="1424294.Gferi_07830"/>
<dbReference type="NCBIfam" id="TIGR00229">
    <property type="entry name" value="sensory_box"/>
    <property type="match status" value="1"/>
</dbReference>
<proteinExistence type="predicted"/>
<dbReference type="Pfam" id="PF02954">
    <property type="entry name" value="HTH_8"/>
    <property type="match status" value="1"/>
</dbReference>
<dbReference type="Pfam" id="PF08448">
    <property type="entry name" value="PAS_4"/>
    <property type="match status" value="1"/>
</dbReference>
<keyword evidence="1" id="KW-0547">Nucleotide-binding</keyword>
<dbReference type="SMART" id="SM00382">
    <property type="entry name" value="AAA"/>
    <property type="match status" value="1"/>
</dbReference>
<dbReference type="InterPro" id="IPR002197">
    <property type="entry name" value="HTH_Fis"/>
</dbReference>
<sequence length="499" mass="57714">MNEDNKRLAQLQEELFKLNIKLHEFQNRNNLFERILDQIDEAIYAYDQSGHLIYMNRASEKVEGQTRDMLVGKKEKDIWDTNVVLPLIQGKKPIENERMYYTIPSGKTVHIVHSMYPYSQDDEVMGCFSITKDVTKMDDMIMHIYELQQQLRKSKKVNIPINGTRYSLEDIIGETPAIELCVENAYRVAKHKSNIMLYGETGTGKELFAQGIHNAGNDYNESFIGVNCSAIPSNLLESILFGTVKGAFTGATETPGLFEQVREGTLFLDEINSMPIDMQAKLLRVLQEKKYRRIGDLKDREVKCRVISSTNIEPDKAIALGQLRQDLYYRIATVTIRIPPLRERIEDINLLIYYFMNKYNTVFDTQFEAVDDKLLEACLRYHWPGNVRELEHMVESALNLSNSYEKVLLLDFFPILINNQMISTQKQVIKPHCVDDAKQIDLNEELNHYERQLILNALISNKGNIAATARQLSLHRGVLYNKLKKLDMNLEQLTEYVLK</sequence>
<organism evidence="8 9">
    <name type="scientific">Geosporobacter ferrireducens</name>
    <dbReference type="NCBI Taxonomy" id="1424294"/>
    <lineage>
        <taxon>Bacteria</taxon>
        <taxon>Bacillati</taxon>
        <taxon>Bacillota</taxon>
        <taxon>Clostridia</taxon>
        <taxon>Peptostreptococcales</taxon>
        <taxon>Thermotaleaceae</taxon>
        <taxon>Geosporobacter</taxon>
    </lineage>
</organism>
<dbReference type="SUPFAM" id="SSF55785">
    <property type="entry name" value="PYP-like sensor domain (PAS domain)"/>
    <property type="match status" value="1"/>
</dbReference>
<evidence type="ECO:0000259" key="7">
    <source>
        <dbReference type="PROSITE" id="PS50112"/>
    </source>
</evidence>
<dbReference type="InterPro" id="IPR025662">
    <property type="entry name" value="Sigma_54_int_dom_ATP-bd_1"/>
</dbReference>
<evidence type="ECO:0000313" key="9">
    <source>
        <dbReference type="Proteomes" id="UP000095743"/>
    </source>
</evidence>
<dbReference type="PRINTS" id="PR01590">
    <property type="entry name" value="HTHFIS"/>
</dbReference>
<dbReference type="PROSITE" id="PS50112">
    <property type="entry name" value="PAS"/>
    <property type="match status" value="1"/>
</dbReference>
<dbReference type="InterPro" id="IPR003593">
    <property type="entry name" value="AAA+_ATPase"/>
</dbReference>
<dbReference type="InterPro" id="IPR009057">
    <property type="entry name" value="Homeodomain-like_sf"/>
</dbReference>
<dbReference type="Gene3D" id="3.40.50.300">
    <property type="entry name" value="P-loop containing nucleotide triphosphate hydrolases"/>
    <property type="match status" value="1"/>
</dbReference>
<dbReference type="Proteomes" id="UP000095743">
    <property type="component" value="Chromosome"/>
</dbReference>
<keyword evidence="5" id="KW-0175">Coiled coil</keyword>
<dbReference type="InterPro" id="IPR035965">
    <property type="entry name" value="PAS-like_dom_sf"/>
</dbReference>
<dbReference type="InterPro" id="IPR058031">
    <property type="entry name" value="AAA_lid_NorR"/>
</dbReference>
<dbReference type="PANTHER" id="PTHR32071:SF74">
    <property type="entry name" value="TRANSCRIPTIONAL ACTIVATOR ROCR"/>
    <property type="match status" value="1"/>
</dbReference>
<dbReference type="Gene3D" id="1.10.10.60">
    <property type="entry name" value="Homeodomain-like"/>
    <property type="match status" value="1"/>
</dbReference>
<dbReference type="SUPFAM" id="SSF46689">
    <property type="entry name" value="Homeodomain-like"/>
    <property type="match status" value="1"/>
</dbReference>
<dbReference type="EMBL" id="CP017269">
    <property type="protein sequence ID" value="AOT69488.1"/>
    <property type="molecule type" value="Genomic_DNA"/>
</dbReference>
<evidence type="ECO:0000256" key="1">
    <source>
        <dbReference type="ARBA" id="ARBA00022741"/>
    </source>
</evidence>
<feature type="domain" description="PAS" evidence="7">
    <location>
        <begin position="28"/>
        <end position="73"/>
    </location>
</feature>
<dbReference type="AlphaFoldDB" id="A0A1D8GF17"/>
<dbReference type="SUPFAM" id="SSF52540">
    <property type="entry name" value="P-loop containing nucleoside triphosphate hydrolases"/>
    <property type="match status" value="1"/>
</dbReference>
<dbReference type="PROSITE" id="PS00688">
    <property type="entry name" value="SIGMA54_INTERACT_3"/>
    <property type="match status" value="1"/>
</dbReference>
<dbReference type="InterPro" id="IPR025944">
    <property type="entry name" value="Sigma_54_int_dom_CS"/>
</dbReference>
<reference evidence="8 9" key="1">
    <citation type="submission" date="2016-09" db="EMBL/GenBank/DDBJ databases">
        <title>Genomic analysis reveals versatility of anaerobic energy metabolism of Geosporobacter ferrireducens IRF9 of phylum Firmicutes.</title>
        <authorList>
            <person name="Kim S.-J."/>
        </authorList>
    </citation>
    <scope>NUCLEOTIDE SEQUENCE [LARGE SCALE GENOMIC DNA]</scope>
    <source>
        <strain evidence="8 9">IRF9</strain>
    </source>
</reference>
<dbReference type="InterPro" id="IPR000014">
    <property type="entry name" value="PAS"/>
</dbReference>
<evidence type="ECO:0000256" key="4">
    <source>
        <dbReference type="ARBA" id="ARBA00023163"/>
    </source>
</evidence>
<dbReference type="SMART" id="SM00091">
    <property type="entry name" value="PAS"/>
    <property type="match status" value="1"/>
</dbReference>
<evidence type="ECO:0000256" key="2">
    <source>
        <dbReference type="ARBA" id="ARBA00022840"/>
    </source>
</evidence>
<evidence type="ECO:0000313" key="8">
    <source>
        <dbReference type="EMBL" id="AOT69488.1"/>
    </source>
</evidence>
<dbReference type="InterPro" id="IPR013656">
    <property type="entry name" value="PAS_4"/>
</dbReference>
<keyword evidence="3" id="KW-0805">Transcription regulation</keyword>